<dbReference type="PROSITE" id="PS00198">
    <property type="entry name" value="4FE4S_FER_1"/>
    <property type="match status" value="1"/>
</dbReference>
<dbReference type="Proteomes" id="UP001519271">
    <property type="component" value="Unassembled WGS sequence"/>
</dbReference>
<keyword evidence="7" id="KW-0472">Membrane</keyword>
<comment type="caution">
    <text evidence="9">The sequence shown here is derived from an EMBL/GenBank/DDBJ whole genome shotgun (WGS) entry which is preliminary data.</text>
</comment>
<reference evidence="9 10" key="1">
    <citation type="submission" date="2021-03" db="EMBL/GenBank/DDBJ databases">
        <title>Genomic Encyclopedia of Type Strains, Phase IV (KMG-IV): sequencing the most valuable type-strain genomes for metagenomic binning, comparative biology and taxonomic classification.</title>
        <authorList>
            <person name="Goeker M."/>
        </authorList>
    </citation>
    <scope>NUCLEOTIDE SEQUENCE [LARGE SCALE GENOMIC DNA]</scope>
    <source>
        <strain evidence="9 10">DSM 6139</strain>
    </source>
</reference>
<gene>
    <name evidence="9" type="ORF">J2Z34_002398</name>
</gene>
<keyword evidence="7" id="KW-0812">Transmembrane</keyword>
<dbReference type="Gene3D" id="3.30.70.20">
    <property type="match status" value="1"/>
</dbReference>
<name>A0ABS4G5Q5_9CLOT</name>
<feature type="transmembrane region" description="Helical" evidence="7">
    <location>
        <begin position="7"/>
        <end position="29"/>
    </location>
</feature>
<dbReference type="InterPro" id="IPR017896">
    <property type="entry name" value="4Fe4S_Fe-S-bd"/>
</dbReference>
<proteinExistence type="predicted"/>
<protein>
    <submittedName>
        <fullName evidence="9">Polyferredoxin</fullName>
    </submittedName>
</protein>
<keyword evidence="3" id="KW-0479">Metal-binding</keyword>
<keyword evidence="6" id="KW-0411">Iron-sulfur</keyword>
<dbReference type="InterPro" id="IPR051684">
    <property type="entry name" value="Electron_Trans/Redox"/>
</dbReference>
<keyword evidence="1" id="KW-0813">Transport</keyword>
<keyword evidence="7" id="KW-1133">Transmembrane helix</keyword>
<accession>A0ABS4G5Q5</accession>
<evidence type="ECO:0000256" key="5">
    <source>
        <dbReference type="ARBA" id="ARBA00023004"/>
    </source>
</evidence>
<dbReference type="PROSITE" id="PS51379">
    <property type="entry name" value="4FE4S_FER_2"/>
    <property type="match status" value="1"/>
</dbReference>
<evidence type="ECO:0000256" key="3">
    <source>
        <dbReference type="ARBA" id="ARBA00022723"/>
    </source>
</evidence>
<evidence type="ECO:0000256" key="4">
    <source>
        <dbReference type="ARBA" id="ARBA00022982"/>
    </source>
</evidence>
<sequence>MKKKSKLRLYVQIFFFALIGLIAINHTLAESGLGIPLIADASLHAICPFGGVVTLYNLGTLGTFISKIHMSSVILMTLVFILAILFGPVFCGWVCPLGSFQEWIGKLGKKILGKRFGKVIPQKVDNVLKYFRYVVLVWVVYVTARSGYLMFAEIDPYNALFSFWSSEVAIPGLIVLLVTMGASLVISRPWCRYACPYGALLGLSNKVRIFGIKRNESTCISCKKCDTSCPMGIVISDKTKVTDLRCISCMECTSEKACPIPDTVNLMNGLFISVPKAGGEVKA</sequence>
<dbReference type="Pfam" id="PF12801">
    <property type="entry name" value="Fer4_5"/>
    <property type="match status" value="2"/>
</dbReference>
<keyword evidence="2" id="KW-0004">4Fe-4S</keyword>
<evidence type="ECO:0000256" key="1">
    <source>
        <dbReference type="ARBA" id="ARBA00022448"/>
    </source>
</evidence>
<organism evidence="9 10">
    <name type="scientific">Youngiibacter multivorans</name>
    <dbReference type="NCBI Taxonomy" id="937251"/>
    <lineage>
        <taxon>Bacteria</taxon>
        <taxon>Bacillati</taxon>
        <taxon>Bacillota</taxon>
        <taxon>Clostridia</taxon>
        <taxon>Eubacteriales</taxon>
        <taxon>Clostridiaceae</taxon>
        <taxon>Youngiibacter</taxon>
    </lineage>
</organism>
<feature type="domain" description="4Fe-4S ferredoxin-type" evidence="8">
    <location>
        <begin position="210"/>
        <end position="239"/>
    </location>
</feature>
<dbReference type="RefSeq" id="WP_209460088.1">
    <property type="nucleotide sequence ID" value="NZ_JAGGKC010000021.1"/>
</dbReference>
<evidence type="ECO:0000313" key="9">
    <source>
        <dbReference type="EMBL" id="MBP1919902.1"/>
    </source>
</evidence>
<dbReference type="EMBL" id="JAGGKC010000021">
    <property type="protein sequence ID" value="MBP1919902.1"/>
    <property type="molecule type" value="Genomic_DNA"/>
</dbReference>
<feature type="transmembrane region" description="Helical" evidence="7">
    <location>
        <begin position="73"/>
        <end position="100"/>
    </location>
</feature>
<evidence type="ECO:0000256" key="2">
    <source>
        <dbReference type="ARBA" id="ARBA00022485"/>
    </source>
</evidence>
<dbReference type="SUPFAM" id="SSF54862">
    <property type="entry name" value="4Fe-4S ferredoxins"/>
    <property type="match status" value="1"/>
</dbReference>
<keyword evidence="5" id="KW-0408">Iron</keyword>
<keyword evidence="4" id="KW-0249">Electron transport</keyword>
<evidence type="ECO:0000256" key="6">
    <source>
        <dbReference type="ARBA" id="ARBA00023014"/>
    </source>
</evidence>
<feature type="transmembrane region" description="Helical" evidence="7">
    <location>
        <begin position="163"/>
        <end position="186"/>
    </location>
</feature>
<dbReference type="InterPro" id="IPR017900">
    <property type="entry name" value="4Fe4S_Fe_S_CS"/>
</dbReference>
<evidence type="ECO:0000256" key="7">
    <source>
        <dbReference type="SAM" id="Phobius"/>
    </source>
</evidence>
<evidence type="ECO:0000259" key="8">
    <source>
        <dbReference type="PROSITE" id="PS51379"/>
    </source>
</evidence>
<keyword evidence="10" id="KW-1185">Reference proteome</keyword>
<feature type="transmembrane region" description="Helical" evidence="7">
    <location>
        <begin position="41"/>
        <end position="61"/>
    </location>
</feature>
<dbReference type="PANTHER" id="PTHR30176">
    <property type="entry name" value="FERREDOXIN-TYPE PROTEIN NAPH"/>
    <property type="match status" value="1"/>
</dbReference>
<feature type="transmembrane region" description="Helical" evidence="7">
    <location>
        <begin position="130"/>
        <end position="151"/>
    </location>
</feature>
<evidence type="ECO:0000313" key="10">
    <source>
        <dbReference type="Proteomes" id="UP001519271"/>
    </source>
</evidence>
<dbReference type="PANTHER" id="PTHR30176:SF3">
    <property type="entry name" value="FERREDOXIN-TYPE PROTEIN NAPH"/>
    <property type="match status" value="1"/>
</dbReference>